<keyword evidence="2" id="KW-1185">Reference proteome</keyword>
<organism evidence="1 2">
    <name type="scientific">Iris pallida</name>
    <name type="common">Sweet iris</name>
    <dbReference type="NCBI Taxonomy" id="29817"/>
    <lineage>
        <taxon>Eukaryota</taxon>
        <taxon>Viridiplantae</taxon>
        <taxon>Streptophyta</taxon>
        <taxon>Embryophyta</taxon>
        <taxon>Tracheophyta</taxon>
        <taxon>Spermatophyta</taxon>
        <taxon>Magnoliopsida</taxon>
        <taxon>Liliopsida</taxon>
        <taxon>Asparagales</taxon>
        <taxon>Iridaceae</taxon>
        <taxon>Iridoideae</taxon>
        <taxon>Irideae</taxon>
        <taxon>Iris</taxon>
    </lineage>
</organism>
<name>A0AAX6HSY0_IRIPA</name>
<evidence type="ECO:0000313" key="1">
    <source>
        <dbReference type="EMBL" id="KAJ6843972.1"/>
    </source>
</evidence>
<sequence>MTCYFVRLHGPVVVAKILQLHSSTLSFHGNLLTFHLPRQLSLENQLQLEFGLGEMVEQSSIAKVGSTRLLGHYTHRKVHTIIHQGSIKIYFDIIRFRCLPHTWLNSVRLTLMSSLLCYFL</sequence>
<evidence type="ECO:0000313" key="2">
    <source>
        <dbReference type="Proteomes" id="UP001140949"/>
    </source>
</evidence>
<reference evidence="1" key="2">
    <citation type="submission" date="2023-04" db="EMBL/GenBank/DDBJ databases">
        <authorList>
            <person name="Bruccoleri R.E."/>
            <person name="Oakeley E.J."/>
            <person name="Faust A.-M."/>
            <person name="Dessus-Babus S."/>
            <person name="Altorfer M."/>
            <person name="Burckhardt D."/>
            <person name="Oertli M."/>
            <person name="Naumann U."/>
            <person name="Petersen F."/>
            <person name="Wong J."/>
        </authorList>
    </citation>
    <scope>NUCLEOTIDE SEQUENCE</scope>
    <source>
        <strain evidence="1">GSM-AAB239-AS_SAM_17_03QT</strain>
        <tissue evidence="1">Leaf</tissue>
    </source>
</reference>
<gene>
    <name evidence="1" type="ORF">M6B38_295330</name>
</gene>
<dbReference type="AlphaFoldDB" id="A0AAX6HSY0"/>
<reference evidence="1" key="1">
    <citation type="journal article" date="2023" name="GigaByte">
        <title>Genome assembly of the bearded iris, Iris pallida Lam.</title>
        <authorList>
            <person name="Bruccoleri R.E."/>
            <person name="Oakeley E.J."/>
            <person name="Faust A.M.E."/>
            <person name="Altorfer M."/>
            <person name="Dessus-Babus S."/>
            <person name="Burckhardt D."/>
            <person name="Oertli M."/>
            <person name="Naumann U."/>
            <person name="Petersen F."/>
            <person name="Wong J."/>
        </authorList>
    </citation>
    <scope>NUCLEOTIDE SEQUENCE</scope>
    <source>
        <strain evidence="1">GSM-AAB239-AS_SAM_17_03QT</strain>
    </source>
</reference>
<dbReference type="EMBL" id="JANAVB010006800">
    <property type="protein sequence ID" value="KAJ6843972.1"/>
    <property type="molecule type" value="Genomic_DNA"/>
</dbReference>
<accession>A0AAX6HSY0</accession>
<proteinExistence type="predicted"/>
<protein>
    <submittedName>
        <fullName evidence="1">Uncharacterized protein</fullName>
    </submittedName>
</protein>
<comment type="caution">
    <text evidence="1">The sequence shown here is derived from an EMBL/GenBank/DDBJ whole genome shotgun (WGS) entry which is preliminary data.</text>
</comment>
<dbReference type="Proteomes" id="UP001140949">
    <property type="component" value="Unassembled WGS sequence"/>
</dbReference>